<protein>
    <submittedName>
        <fullName evidence="1">Uncharacterized protein</fullName>
    </submittedName>
</protein>
<gene>
    <name evidence="1" type="ORF">OsI_15522</name>
</gene>
<reference evidence="1 2" key="1">
    <citation type="journal article" date="2005" name="PLoS Biol.">
        <title>The genomes of Oryza sativa: a history of duplications.</title>
        <authorList>
            <person name="Yu J."/>
            <person name="Wang J."/>
            <person name="Lin W."/>
            <person name="Li S."/>
            <person name="Li H."/>
            <person name="Zhou J."/>
            <person name="Ni P."/>
            <person name="Dong W."/>
            <person name="Hu S."/>
            <person name="Zeng C."/>
            <person name="Zhang J."/>
            <person name="Zhang Y."/>
            <person name="Li R."/>
            <person name="Xu Z."/>
            <person name="Li S."/>
            <person name="Li X."/>
            <person name="Zheng H."/>
            <person name="Cong L."/>
            <person name="Lin L."/>
            <person name="Yin J."/>
            <person name="Geng J."/>
            <person name="Li G."/>
            <person name="Shi J."/>
            <person name="Liu J."/>
            <person name="Lv H."/>
            <person name="Li J."/>
            <person name="Wang J."/>
            <person name="Deng Y."/>
            <person name="Ran L."/>
            <person name="Shi X."/>
            <person name="Wang X."/>
            <person name="Wu Q."/>
            <person name="Li C."/>
            <person name="Ren X."/>
            <person name="Wang J."/>
            <person name="Wang X."/>
            <person name="Li D."/>
            <person name="Liu D."/>
            <person name="Zhang X."/>
            <person name="Ji Z."/>
            <person name="Zhao W."/>
            <person name="Sun Y."/>
            <person name="Zhang Z."/>
            <person name="Bao J."/>
            <person name="Han Y."/>
            <person name="Dong L."/>
            <person name="Ji J."/>
            <person name="Chen P."/>
            <person name="Wu S."/>
            <person name="Liu J."/>
            <person name="Xiao Y."/>
            <person name="Bu D."/>
            <person name="Tan J."/>
            <person name="Yang L."/>
            <person name="Ye C."/>
            <person name="Zhang J."/>
            <person name="Xu J."/>
            <person name="Zhou Y."/>
            <person name="Yu Y."/>
            <person name="Zhang B."/>
            <person name="Zhuang S."/>
            <person name="Wei H."/>
            <person name="Liu B."/>
            <person name="Lei M."/>
            <person name="Yu H."/>
            <person name="Li Y."/>
            <person name="Xu H."/>
            <person name="Wei S."/>
            <person name="He X."/>
            <person name="Fang L."/>
            <person name="Zhang Z."/>
            <person name="Zhang Y."/>
            <person name="Huang X."/>
            <person name="Su Z."/>
            <person name="Tong W."/>
            <person name="Li J."/>
            <person name="Tong Z."/>
            <person name="Li S."/>
            <person name="Ye J."/>
            <person name="Wang L."/>
            <person name="Fang L."/>
            <person name="Lei T."/>
            <person name="Chen C."/>
            <person name="Chen H."/>
            <person name="Xu Z."/>
            <person name="Li H."/>
            <person name="Huang H."/>
            <person name="Zhang F."/>
            <person name="Xu H."/>
            <person name="Li N."/>
            <person name="Zhao C."/>
            <person name="Li S."/>
            <person name="Dong L."/>
            <person name="Huang Y."/>
            <person name="Li L."/>
            <person name="Xi Y."/>
            <person name="Qi Q."/>
            <person name="Li W."/>
            <person name="Zhang B."/>
            <person name="Hu W."/>
            <person name="Zhang Y."/>
            <person name="Tian X."/>
            <person name="Jiao Y."/>
            <person name="Liang X."/>
            <person name="Jin J."/>
            <person name="Gao L."/>
            <person name="Zheng W."/>
            <person name="Hao B."/>
            <person name="Liu S."/>
            <person name="Wang W."/>
            <person name="Yuan L."/>
            <person name="Cao M."/>
            <person name="McDermott J."/>
            <person name="Samudrala R."/>
            <person name="Wang J."/>
            <person name="Wong G.K."/>
            <person name="Yang H."/>
        </authorList>
    </citation>
    <scope>NUCLEOTIDE SEQUENCE [LARGE SCALE GENOMIC DNA]</scope>
    <source>
        <strain evidence="2">cv. 93-11</strain>
    </source>
</reference>
<dbReference type="HOGENOM" id="CLU_2282113_0_0_1"/>
<keyword evidence="2" id="KW-1185">Reference proteome</keyword>
<evidence type="ECO:0000313" key="1">
    <source>
        <dbReference type="EMBL" id="EAY93738.1"/>
    </source>
</evidence>
<evidence type="ECO:0000313" key="2">
    <source>
        <dbReference type="Proteomes" id="UP000007015"/>
    </source>
</evidence>
<sequence length="102" mass="11592">MKDGTINELIDEEIIDENDLEVIHQVAELTSRCLAMPGDRRPPMWHVAQELYRLIGLVRRCPHAVGDLIAFPELARSFTGTMDSPGYTGNRTTEYFTLEKKS</sequence>
<dbReference type="Proteomes" id="UP000007015">
    <property type="component" value="Chromosome 4"/>
</dbReference>
<dbReference type="Gramene" id="BGIOSGA015266-TA">
    <property type="protein sequence ID" value="BGIOSGA015266-PA"/>
    <property type="gene ID" value="BGIOSGA015266"/>
</dbReference>
<dbReference type="STRING" id="39946.A2XSC8"/>
<accession>A2XSC8</accession>
<name>A2XSC8_ORYSI</name>
<proteinExistence type="predicted"/>
<dbReference type="EMBL" id="CM000129">
    <property type="protein sequence ID" value="EAY93738.1"/>
    <property type="molecule type" value="Genomic_DNA"/>
</dbReference>
<organism evidence="1 2">
    <name type="scientific">Oryza sativa subsp. indica</name>
    <name type="common">Rice</name>
    <dbReference type="NCBI Taxonomy" id="39946"/>
    <lineage>
        <taxon>Eukaryota</taxon>
        <taxon>Viridiplantae</taxon>
        <taxon>Streptophyta</taxon>
        <taxon>Embryophyta</taxon>
        <taxon>Tracheophyta</taxon>
        <taxon>Spermatophyta</taxon>
        <taxon>Magnoliopsida</taxon>
        <taxon>Liliopsida</taxon>
        <taxon>Poales</taxon>
        <taxon>Poaceae</taxon>
        <taxon>BOP clade</taxon>
        <taxon>Oryzoideae</taxon>
        <taxon>Oryzeae</taxon>
        <taxon>Oryzinae</taxon>
        <taxon>Oryza</taxon>
        <taxon>Oryza sativa</taxon>
    </lineage>
</organism>
<dbReference type="AlphaFoldDB" id="A2XSC8"/>